<proteinExistence type="predicted"/>
<keyword evidence="2" id="KW-0732">Signal</keyword>
<dbReference type="NCBIfam" id="TIGR01599">
    <property type="entry name" value="PYST-A"/>
    <property type="match status" value="1"/>
</dbReference>
<evidence type="ECO:0000256" key="1">
    <source>
        <dbReference type="SAM" id="MobiDB-lite"/>
    </source>
</evidence>
<accession>A0A1C6X8V3</accession>
<sequence length="414" mass="46771">MNNGYVKKIFFVLILLIYVNDKVLTTEHEADNAASSKTITPKTTTSKTTTSKTTTSKTTTPKTTTSKTTTSKTTTSKTTTSKTTTSKTTTPKTTTSKITPSEITTSKTTTPKTTTPKTTISKITPSETASFETVSFESDVPEMTLPRIVLTNTPSPRIASIPVIFKLDTIYKRSKHLLCINPAETNKARENMDEAVTLLQYHATTNDNYKYHSTTPQGIKIYIRKDRHRSPIGRCQFQISNPNKYDDIIYMLWDPNGPRKFDPGFINGKIVRSYNRNLFMVLKLYKNETLSSERYFYALVKKAQISEDTTIIVMSSGNINDHNPFNTKIFKNTILESMNSFDTDIDLDDVKNIHLKKMFVNLSGYLIKKENDHVDITFVNSMDFNVSRSLKSIVKNANIEAMQNMLSLQSHFGN</sequence>
<evidence type="ECO:0000256" key="2">
    <source>
        <dbReference type="SAM" id="SignalP"/>
    </source>
</evidence>
<name>A0A1C6X8V3_PLACE</name>
<dbReference type="AlphaFoldDB" id="A0A1C6X8V3"/>
<feature type="compositionally biased region" description="Low complexity" evidence="1">
    <location>
        <begin position="35"/>
        <end position="119"/>
    </location>
</feature>
<organism evidence="3 4">
    <name type="scientific">Plasmodium chabaudi adami</name>
    <dbReference type="NCBI Taxonomy" id="5826"/>
    <lineage>
        <taxon>Eukaryota</taxon>
        <taxon>Sar</taxon>
        <taxon>Alveolata</taxon>
        <taxon>Apicomplexa</taxon>
        <taxon>Aconoidasida</taxon>
        <taxon>Haemosporida</taxon>
        <taxon>Plasmodiidae</taxon>
        <taxon>Plasmodium</taxon>
        <taxon>Plasmodium (Vinckeia)</taxon>
    </lineage>
</organism>
<evidence type="ECO:0000313" key="3">
    <source>
        <dbReference type="EMBL" id="SCL99809.1"/>
    </source>
</evidence>
<dbReference type="EMBL" id="LT608182">
    <property type="protein sequence ID" value="SCL99809.1"/>
    <property type="molecule type" value="Genomic_DNA"/>
</dbReference>
<dbReference type="SUPFAM" id="SSF55961">
    <property type="entry name" value="Bet v1-like"/>
    <property type="match status" value="1"/>
</dbReference>
<dbReference type="Gene3D" id="3.30.530.20">
    <property type="match status" value="1"/>
</dbReference>
<feature type="region of interest" description="Disordered" evidence="1">
    <location>
        <begin position="30"/>
        <end position="119"/>
    </location>
</feature>
<protein>
    <submittedName>
        <fullName evidence="3">Fam-a protein</fullName>
    </submittedName>
</protein>
<dbReference type="InterPro" id="IPR023393">
    <property type="entry name" value="START-like_dom_sf"/>
</dbReference>
<feature type="chain" id="PRO_5008750363" evidence="2">
    <location>
        <begin position="26"/>
        <end position="414"/>
    </location>
</feature>
<gene>
    <name evidence="3" type="ORF">PCHDS_000031400</name>
</gene>
<reference evidence="3 4" key="1">
    <citation type="submission" date="2016-08" db="EMBL/GenBank/DDBJ databases">
        <authorList>
            <consortium name="Pathogen Informatics"/>
        </authorList>
    </citation>
    <scope>NUCLEOTIDE SEQUENCE [LARGE SCALE GENOMIC DNA]</scope>
    <source>
        <strain evidence="3 4">DS</strain>
    </source>
</reference>
<dbReference type="InterPro" id="IPR006486">
    <property type="entry name" value="PYST_A"/>
</dbReference>
<dbReference type="Proteomes" id="UP000507536">
    <property type="component" value="Chromosome 2"/>
</dbReference>
<evidence type="ECO:0000313" key="4">
    <source>
        <dbReference type="Proteomes" id="UP000507536"/>
    </source>
</evidence>
<feature type="signal peptide" evidence="2">
    <location>
        <begin position="1"/>
        <end position="25"/>
    </location>
</feature>